<accession>A0ACB8EH56</accession>
<evidence type="ECO:0000313" key="2">
    <source>
        <dbReference type="Proteomes" id="UP000827872"/>
    </source>
</evidence>
<proteinExistence type="predicted"/>
<reference evidence="1" key="1">
    <citation type="submission" date="2021-08" db="EMBL/GenBank/DDBJ databases">
        <title>The first chromosome-level gecko genome reveals the dynamic sex chromosomes of Neotropical dwarf geckos (Sphaerodactylidae: Sphaerodactylus).</title>
        <authorList>
            <person name="Pinto B.J."/>
            <person name="Keating S.E."/>
            <person name="Gamble T."/>
        </authorList>
    </citation>
    <scope>NUCLEOTIDE SEQUENCE</scope>
    <source>
        <strain evidence="1">TG3544</strain>
    </source>
</reference>
<gene>
    <name evidence="1" type="ORF">K3G42_008995</name>
</gene>
<keyword evidence="2" id="KW-1185">Reference proteome</keyword>
<sequence>MYRGLVHGRSCQQYACQRPLVVRRRDKMSRMEENYSPEEARSQLVTKRKLLKMLSLSPGHSHSRGAEVVLTVWEEAVR</sequence>
<dbReference type="Proteomes" id="UP000827872">
    <property type="component" value="Linkage Group LG03"/>
</dbReference>
<evidence type="ECO:0000313" key="1">
    <source>
        <dbReference type="EMBL" id="KAH7991682.1"/>
    </source>
</evidence>
<protein>
    <submittedName>
        <fullName evidence="1">Uncharacterized protein</fullName>
    </submittedName>
</protein>
<name>A0ACB8EH56_9SAUR</name>
<organism evidence="1 2">
    <name type="scientific">Sphaerodactylus townsendi</name>
    <dbReference type="NCBI Taxonomy" id="933632"/>
    <lineage>
        <taxon>Eukaryota</taxon>
        <taxon>Metazoa</taxon>
        <taxon>Chordata</taxon>
        <taxon>Craniata</taxon>
        <taxon>Vertebrata</taxon>
        <taxon>Euteleostomi</taxon>
        <taxon>Lepidosauria</taxon>
        <taxon>Squamata</taxon>
        <taxon>Bifurcata</taxon>
        <taxon>Gekkota</taxon>
        <taxon>Sphaerodactylidae</taxon>
        <taxon>Sphaerodactylus</taxon>
    </lineage>
</organism>
<comment type="caution">
    <text evidence="1">The sequence shown here is derived from an EMBL/GenBank/DDBJ whole genome shotgun (WGS) entry which is preliminary data.</text>
</comment>
<dbReference type="EMBL" id="CM037616">
    <property type="protein sequence ID" value="KAH7991682.1"/>
    <property type="molecule type" value="Genomic_DNA"/>
</dbReference>